<evidence type="ECO:0000313" key="3">
    <source>
        <dbReference type="Proteomes" id="UP000005984"/>
    </source>
</evidence>
<dbReference type="AlphaFoldDB" id="C2BHS9"/>
<keyword evidence="1" id="KW-1133">Transmembrane helix</keyword>
<gene>
    <name evidence="2" type="ORF">HMPREF0072_1899</name>
</gene>
<keyword evidence="1" id="KW-0472">Membrane</keyword>
<dbReference type="Proteomes" id="UP000005984">
    <property type="component" value="Unassembled WGS sequence"/>
</dbReference>
<dbReference type="HOGENOM" id="CLU_3303820_0_0_9"/>
<evidence type="ECO:0000256" key="1">
    <source>
        <dbReference type="SAM" id="Phobius"/>
    </source>
</evidence>
<keyword evidence="3" id="KW-1185">Reference proteome</keyword>
<proteinExistence type="predicted"/>
<protein>
    <submittedName>
        <fullName evidence="2">Uncharacterized protein</fullName>
    </submittedName>
</protein>
<feature type="transmembrane region" description="Helical" evidence="1">
    <location>
        <begin position="12"/>
        <end position="34"/>
    </location>
</feature>
<dbReference type="STRING" id="525254.HMPREF0072_1899"/>
<keyword evidence="1" id="KW-0812">Transmembrane</keyword>
<organism evidence="2 3">
    <name type="scientific">Anaerococcus lactolyticus ATCC 51172</name>
    <dbReference type="NCBI Taxonomy" id="525254"/>
    <lineage>
        <taxon>Bacteria</taxon>
        <taxon>Bacillati</taxon>
        <taxon>Bacillota</taxon>
        <taxon>Tissierellia</taxon>
        <taxon>Tissierellales</taxon>
        <taxon>Peptoniphilaceae</taxon>
        <taxon>Anaerococcus</taxon>
    </lineage>
</organism>
<accession>C2BHS9</accession>
<reference evidence="2 3" key="1">
    <citation type="submission" date="2008-10" db="EMBL/GenBank/DDBJ databases">
        <authorList>
            <person name="Qin X."/>
            <person name="Bachman B."/>
            <person name="Battles P."/>
            <person name="Bell A."/>
            <person name="Bess C."/>
            <person name="Bickham C."/>
            <person name="Chaboub L."/>
            <person name="Chen D."/>
            <person name="Coyle M."/>
            <person name="Deiros D.R."/>
            <person name="Dinh H."/>
            <person name="Forbes L."/>
            <person name="Fowler G."/>
            <person name="Francisco L."/>
            <person name="Fu Q."/>
            <person name="Gubbala S."/>
            <person name="Hale W."/>
            <person name="Han Y."/>
            <person name="Hemphill L."/>
            <person name="Highlander S.K."/>
            <person name="Hirani K."/>
            <person name="Hogues M."/>
            <person name="Jackson L."/>
            <person name="Jakkamsetti A."/>
            <person name="Javaid M."/>
            <person name="Jiang H."/>
            <person name="Korchina V."/>
            <person name="Kovar C."/>
            <person name="Lara F."/>
            <person name="Lee S."/>
            <person name="Mata R."/>
            <person name="Mathew T."/>
            <person name="Moen C."/>
            <person name="Morales K."/>
            <person name="Munidasa M."/>
            <person name="Nazareth L."/>
            <person name="Ngo R."/>
            <person name="Nguyen L."/>
            <person name="Okwuonu G."/>
            <person name="Ongeri F."/>
            <person name="Patil S."/>
            <person name="Petrosino J."/>
            <person name="Pham C."/>
            <person name="Pham P."/>
            <person name="Pu L.-L."/>
            <person name="Puazo M."/>
            <person name="Raj R."/>
            <person name="Reid J."/>
            <person name="Rouhana J."/>
            <person name="Saada N."/>
            <person name="Shang Y."/>
            <person name="Simmons D."/>
            <person name="Thornton R."/>
            <person name="Warren J."/>
            <person name="Weissenberger G."/>
            <person name="Zhang J."/>
            <person name="Zhang L."/>
            <person name="Zhou C."/>
            <person name="Zhu D."/>
            <person name="Muzny D."/>
            <person name="Worley K."/>
            <person name="Gibbs R."/>
        </authorList>
    </citation>
    <scope>NUCLEOTIDE SEQUENCE [LARGE SCALE GENOMIC DNA]</scope>
    <source>
        <strain evidence="2 3">ATCC 51172</strain>
    </source>
</reference>
<name>C2BHS9_9FIRM</name>
<dbReference type="EMBL" id="ABYO01000250">
    <property type="protein sequence ID" value="EEI85536.1"/>
    <property type="molecule type" value="Genomic_DNA"/>
</dbReference>
<evidence type="ECO:0000313" key="2">
    <source>
        <dbReference type="EMBL" id="EEI85536.1"/>
    </source>
</evidence>
<comment type="caution">
    <text evidence="2">The sequence shown here is derived from an EMBL/GenBank/DDBJ whole genome shotgun (WGS) entry which is preliminary data.</text>
</comment>
<sequence>MGLNNNNNIGSVVIKISLALLVVFIVICAVQLLIGLPAG</sequence>